<feature type="chain" id="PRO_5039041461" evidence="1">
    <location>
        <begin position="19"/>
        <end position="185"/>
    </location>
</feature>
<name>A0A9E2KH18_9BACE</name>
<dbReference type="AlphaFoldDB" id="A0A9E2KH18"/>
<comment type="caution">
    <text evidence="2">The sequence shown here is derived from an EMBL/GenBank/DDBJ whole genome shotgun (WGS) entry which is preliminary data.</text>
</comment>
<gene>
    <name evidence="2" type="ORF">H9791_09410</name>
</gene>
<organism evidence="2 3">
    <name type="scientific">Candidatus Bacteroides intestinipullorum</name>
    <dbReference type="NCBI Taxonomy" id="2838471"/>
    <lineage>
        <taxon>Bacteria</taxon>
        <taxon>Pseudomonadati</taxon>
        <taxon>Bacteroidota</taxon>
        <taxon>Bacteroidia</taxon>
        <taxon>Bacteroidales</taxon>
        <taxon>Bacteroidaceae</taxon>
        <taxon>Bacteroides</taxon>
    </lineage>
</organism>
<dbReference type="Pfam" id="PF16446">
    <property type="entry name" value="DUF5043"/>
    <property type="match status" value="1"/>
</dbReference>
<keyword evidence="1" id="KW-0732">Signal</keyword>
<reference evidence="2" key="1">
    <citation type="journal article" date="2021" name="PeerJ">
        <title>Extensive microbial diversity within the chicken gut microbiome revealed by metagenomics and culture.</title>
        <authorList>
            <person name="Gilroy R."/>
            <person name="Ravi A."/>
            <person name="Getino M."/>
            <person name="Pursley I."/>
            <person name="Horton D.L."/>
            <person name="Alikhan N.F."/>
            <person name="Baker D."/>
            <person name="Gharbi K."/>
            <person name="Hall N."/>
            <person name="Watson M."/>
            <person name="Adriaenssens E.M."/>
            <person name="Foster-Nyarko E."/>
            <person name="Jarju S."/>
            <person name="Secka A."/>
            <person name="Antonio M."/>
            <person name="Oren A."/>
            <person name="Chaudhuri R.R."/>
            <person name="La Ragione R."/>
            <person name="Hildebrand F."/>
            <person name="Pallen M.J."/>
        </authorList>
    </citation>
    <scope>NUCLEOTIDE SEQUENCE</scope>
    <source>
        <strain evidence="2">B3-3758</strain>
    </source>
</reference>
<evidence type="ECO:0000313" key="3">
    <source>
        <dbReference type="Proteomes" id="UP000824236"/>
    </source>
</evidence>
<sequence length="185" mass="21227">MRLYLFILFLCAAIAAFAQDDTSWEVNHYEKTRTFVEDGYTYQCDVRYGSVTLYNKANRWTYADQIDKRTGKIYVANSDASPGIGEENARIMLDIINNAFTKEEAKRITDNGFMFLLFMNPQTGDVEEVCFGFVTFNDCAKIPLSYYRDIELKMKAQIHAKLTEEDKYVNFIMAGGVHAPTGRPE</sequence>
<evidence type="ECO:0000313" key="2">
    <source>
        <dbReference type="EMBL" id="MBU3814703.1"/>
    </source>
</evidence>
<evidence type="ECO:0000256" key="1">
    <source>
        <dbReference type="SAM" id="SignalP"/>
    </source>
</evidence>
<feature type="signal peptide" evidence="1">
    <location>
        <begin position="1"/>
        <end position="18"/>
    </location>
</feature>
<accession>A0A9E2KH18</accession>
<dbReference type="InterPro" id="IPR032242">
    <property type="entry name" value="DUF5043"/>
</dbReference>
<protein>
    <submittedName>
        <fullName evidence="2">DUF5043 domain-containing protein</fullName>
    </submittedName>
</protein>
<dbReference type="Proteomes" id="UP000824236">
    <property type="component" value="Unassembled WGS sequence"/>
</dbReference>
<reference evidence="2" key="2">
    <citation type="submission" date="2021-04" db="EMBL/GenBank/DDBJ databases">
        <authorList>
            <person name="Gilroy R."/>
        </authorList>
    </citation>
    <scope>NUCLEOTIDE SEQUENCE</scope>
    <source>
        <strain evidence="2">B3-3758</strain>
    </source>
</reference>
<proteinExistence type="predicted"/>
<dbReference type="EMBL" id="JAHLFO010000128">
    <property type="protein sequence ID" value="MBU3814703.1"/>
    <property type="molecule type" value="Genomic_DNA"/>
</dbReference>